<reference evidence="3 4" key="1">
    <citation type="submission" date="2020-08" db="EMBL/GenBank/DDBJ databases">
        <title>Genomic Encyclopedia of Type Strains, Phase III (KMG-III): the genomes of soil and plant-associated and newly described type strains.</title>
        <authorList>
            <person name="Whitman W."/>
        </authorList>
    </citation>
    <scope>NUCLEOTIDE SEQUENCE [LARGE SCALE GENOMIC DNA]</scope>
    <source>
        <strain evidence="3 4">CECT 8571</strain>
    </source>
</reference>
<evidence type="ECO:0008006" key="5">
    <source>
        <dbReference type="Google" id="ProtNLM"/>
    </source>
</evidence>
<protein>
    <recommendedName>
        <fullName evidence="5">TIGR00153 family protein</fullName>
    </recommendedName>
</protein>
<accession>A0A839UXB7</accession>
<comment type="similarity">
    <text evidence="1">Belongs to the UPF0111 family.</text>
</comment>
<evidence type="ECO:0000256" key="1">
    <source>
        <dbReference type="ARBA" id="ARBA00008591"/>
    </source>
</evidence>
<comment type="caution">
    <text evidence="3">The sequence shown here is derived from an EMBL/GenBank/DDBJ whole genome shotgun (WGS) entry which is preliminary data.</text>
</comment>
<dbReference type="Pfam" id="PF01865">
    <property type="entry name" value="PhoU_div"/>
    <property type="match status" value="1"/>
</dbReference>
<dbReference type="InterPro" id="IPR038078">
    <property type="entry name" value="PhoU-like_sf"/>
</dbReference>
<name>A0A839UXB7_9GAMM</name>
<evidence type="ECO:0000313" key="4">
    <source>
        <dbReference type="Proteomes" id="UP000559987"/>
    </source>
</evidence>
<keyword evidence="4" id="KW-1185">Reference proteome</keyword>
<proteinExistence type="inferred from homology"/>
<evidence type="ECO:0000313" key="3">
    <source>
        <dbReference type="EMBL" id="MBB3170007.1"/>
    </source>
</evidence>
<dbReference type="Gene3D" id="1.20.58.220">
    <property type="entry name" value="Phosphate transport system protein phou homolog 2, domain 2"/>
    <property type="match status" value="1"/>
</dbReference>
<dbReference type="EMBL" id="JACHXZ010000004">
    <property type="protein sequence ID" value="MBB3170007.1"/>
    <property type="molecule type" value="Genomic_DNA"/>
</dbReference>
<dbReference type="RefSeq" id="WP_183911480.1">
    <property type="nucleotide sequence ID" value="NZ_JACHXZ010000004.1"/>
</dbReference>
<feature type="coiled-coil region" evidence="2">
    <location>
        <begin position="159"/>
        <end position="186"/>
    </location>
</feature>
<dbReference type="PANTHER" id="PTHR36536:SF3">
    <property type="entry name" value="UPF0111 PROTEIN HI_1603"/>
    <property type="match status" value="1"/>
</dbReference>
<dbReference type="AlphaFoldDB" id="A0A839UXB7"/>
<keyword evidence="2" id="KW-0175">Coiled coil</keyword>
<dbReference type="PANTHER" id="PTHR36536">
    <property type="entry name" value="UPF0111 PROTEIN HI_1603"/>
    <property type="match status" value="1"/>
</dbReference>
<dbReference type="InterPro" id="IPR002727">
    <property type="entry name" value="DUF47"/>
</dbReference>
<dbReference type="InterPro" id="IPR018445">
    <property type="entry name" value="Put_Phosphate_transp_reg"/>
</dbReference>
<organism evidence="3 4">
    <name type="scientific">Simiduia aestuariiviva</name>
    <dbReference type="NCBI Taxonomy" id="1510459"/>
    <lineage>
        <taxon>Bacteria</taxon>
        <taxon>Pseudomonadati</taxon>
        <taxon>Pseudomonadota</taxon>
        <taxon>Gammaproteobacteria</taxon>
        <taxon>Cellvibrionales</taxon>
        <taxon>Cellvibrionaceae</taxon>
        <taxon>Simiduia</taxon>
    </lineage>
</organism>
<dbReference type="NCBIfam" id="TIGR00153">
    <property type="entry name" value="TIGR00153 family protein"/>
    <property type="match status" value="1"/>
</dbReference>
<evidence type="ECO:0000256" key="2">
    <source>
        <dbReference type="SAM" id="Coils"/>
    </source>
</evidence>
<gene>
    <name evidence="3" type="ORF">FHS30_003220</name>
</gene>
<dbReference type="Proteomes" id="UP000559987">
    <property type="component" value="Unassembled WGS sequence"/>
</dbReference>
<sequence>MPSANPFAILFGKSPIKPMQEHMAVVTEAAGLLKPFFAAVIANDWTAAEQVQIKIHALENDADKLKKDLRLHLPKSLFLPVPRSDLLELLSGQDRIANRAKDIAGIMLGRKMKLPKALGDQMMEFVGSAVETVEQSLTAINELDELLETGFSGREVDIVANMIGELDRLENRADEMEVSIRAALFALESEMPPVDVMFLYRVIDWVGDVADRAQKVGSRLELLLAR</sequence>
<dbReference type="SUPFAM" id="SSF109755">
    <property type="entry name" value="PhoU-like"/>
    <property type="match status" value="1"/>
</dbReference>